<accession>A0A2P2QC73</accession>
<dbReference type="PROSITE" id="PS50897">
    <property type="entry name" value="CTLH"/>
    <property type="match status" value="1"/>
</dbReference>
<sequence length="141" mass="15682">MDSTPVNWETLDSLVVDFAKSENLMEDTLSSSSSPLSSPCPFPPHCSVSSSSCHSRLIIRQIRRCLEAGDIDSVIDLLQAHAPFILDDRRLLFRLQKQKFIELLRRGTEEGRAAAIECVRTALAPCALDAYPVFALPFFLS</sequence>
<reference evidence="2" key="1">
    <citation type="submission" date="2018-02" db="EMBL/GenBank/DDBJ databases">
        <title>Rhizophora mucronata_Transcriptome.</title>
        <authorList>
            <person name="Meera S.P."/>
            <person name="Sreeshan A."/>
            <person name="Augustine A."/>
        </authorList>
    </citation>
    <scope>NUCLEOTIDE SEQUENCE</scope>
    <source>
        <tissue evidence="2">Leaf</tissue>
    </source>
</reference>
<evidence type="ECO:0000313" key="2">
    <source>
        <dbReference type="EMBL" id="MBX64524.1"/>
    </source>
</evidence>
<dbReference type="Pfam" id="PF10607">
    <property type="entry name" value="CTLH"/>
    <property type="match status" value="1"/>
</dbReference>
<feature type="domain" description="CTLH" evidence="1">
    <location>
        <begin position="55"/>
        <end position="111"/>
    </location>
</feature>
<evidence type="ECO:0000259" key="1">
    <source>
        <dbReference type="PROSITE" id="PS50897"/>
    </source>
</evidence>
<organism evidence="2">
    <name type="scientific">Rhizophora mucronata</name>
    <name type="common">Asiatic mangrove</name>
    <dbReference type="NCBI Taxonomy" id="61149"/>
    <lineage>
        <taxon>Eukaryota</taxon>
        <taxon>Viridiplantae</taxon>
        <taxon>Streptophyta</taxon>
        <taxon>Embryophyta</taxon>
        <taxon>Tracheophyta</taxon>
        <taxon>Spermatophyta</taxon>
        <taxon>Magnoliopsida</taxon>
        <taxon>eudicotyledons</taxon>
        <taxon>Gunneridae</taxon>
        <taxon>Pentapetalae</taxon>
        <taxon>rosids</taxon>
        <taxon>fabids</taxon>
        <taxon>Malpighiales</taxon>
        <taxon>Rhizophoraceae</taxon>
        <taxon>Rhizophora</taxon>
    </lineage>
</organism>
<dbReference type="InterPro" id="IPR006595">
    <property type="entry name" value="CTLH_C"/>
</dbReference>
<name>A0A2P2QC73_RHIMU</name>
<protein>
    <recommendedName>
        <fullName evidence="1">CTLH domain-containing protein</fullName>
    </recommendedName>
</protein>
<dbReference type="AlphaFoldDB" id="A0A2P2QC73"/>
<proteinExistence type="predicted"/>
<dbReference type="InterPro" id="IPR024964">
    <property type="entry name" value="CTLH/CRA"/>
</dbReference>
<dbReference type="SMART" id="SM00668">
    <property type="entry name" value="CTLH"/>
    <property type="match status" value="1"/>
</dbReference>
<dbReference type="EMBL" id="GGEC01084040">
    <property type="protein sequence ID" value="MBX64524.1"/>
    <property type="molecule type" value="Transcribed_RNA"/>
</dbReference>